<dbReference type="PANTHER" id="PTHR35046:SF18">
    <property type="entry name" value="RNA-DIRECTED DNA POLYMERASE"/>
    <property type="match status" value="1"/>
</dbReference>
<dbReference type="InterPro" id="IPR056924">
    <property type="entry name" value="SH3_Tf2-1"/>
</dbReference>
<dbReference type="InterPro" id="IPR001584">
    <property type="entry name" value="Integrase_cat-core"/>
</dbReference>
<dbReference type="InterPro" id="IPR012337">
    <property type="entry name" value="RNaseH-like_sf"/>
</dbReference>
<gene>
    <name evidence="2" type="ORF">CRG98_018349</name>
</gene>
<dbReference type="SUPFAM" id="SSF53098">
    <property type="entry name" value="Ribonuclease H-like"/>
    <property type="match status" value="1"/>
</dbReference>
<sequence length="207" mass="24252">MDFVLGLPRTQRSNDSIYVVVDRFSKMLHFIPCKKTTDAIRVAQLYFREEYRLHGLPKSIVSDRDTRFLRHFWRNLWKVVDTQLQFNSAYHPQTDGQTEVVNRSLDVPNGPLDLIHLPNRSKVHDKAADFVDSLREIHQAMYDHLTSANTGYKQVEDKKRRSVEFVMGDFVWAILTKDQYPAREYNKLSARKIGPVEVIEKINPNAY</sequence>
<dbReference type="Pfam" id="PF24626">
    <property type="entry name" value="SH3_Tf2-1"/>
    <property type="match status" value="1"/>
</dbReference>
<keyword evidence="3" id="KW-1185">Reference proteome</keyword>
<evidence type="ECO:0000313" key="2">
    <source>
        <dbReference type="EMBL" id="PKI61250.1"/>
    </source>
</evidence>
<dbReference type="PANTHER" id="PTHR35046">
    <property type="entry name" value="ZINC KNUCKLE (CCHC-TYPE) FAMILY PROTEIN"/>
    <property type="match status" value="1"/>
</dbReference>
<feature type="domain" description="Integrase catalytic" evidence="1">
    <location>
        <begin position="1"/>
        <end position="105"/>
    </location>
</feature>
<dbReference type="AlphaFoldDB" id="A0A2I0JZH5"/>
<evidence type="ECO:0000313" key="3">
    <source>
        <dbReference type="Proteomes" id="UP000233551"/>
    </source>
</evidence>
<dbReference type="PROSITE" id="PS50994">
    <property type="entry name" value="INTEGRASE"/>
    <property type="match status" value="1"/>
</dbReference>
<protein>
    <recommendedName>
        <fullName evidence="1">Integrase catalytic domain-containing protein</fullName>
    </recommendedName>
</protein>
<dbReference type="InterPro" id="IPR036397">
    <property type="entry name" value="RNaseH_sf"/>
</dbReference>
<dbReference type="GO" id="GO:0015074">
    <property type="term" value="P:DNA integration"/>
    <property type="evidence" value="ECO:0007669"/>
    <property type="project" value="InterPro"/>
</dbReference>
<proteinExistence type="predicted"/>
<comment type="caution">
    <text evidence="2">The sequence shown here is derived from an EMBL/GenBank/DDBJ whole genome shotgun (WGS) entry which is preliminary data.</text>
</comment>
<evidence type="ECO:0000259" key="1">
    <source>
        <dbReference type="PROSITE" id="PS50994"/>
    </source>
</evidence>
<dbReference type="Gene3D" id="3.30.420.10">
    <property type="entry name" value="Ribonuclease H-like superfamily/Ribonuclease H"/>
    <property type="match status" value="1"/>
</dbReference>
<dbReference type="EMBL" id="PGOL01001059">
    <property type="protein sequence ID" value="PKI61250.1"/>
    <property type="molecule type" value="Genomic_DNA"/>
</dbReference>
<dbReference type="STRING" id="22663.A0A2I0JZH5"/>
<organism evidence="2 3">
    <name type="scientific">Punica granatum</name>
    <name type="common">Pomegranate</name>
    <dbReference type="NCBI Taxonomy" id="22663"/>
    <lineage>
        <taxon>Eukaryota</taxon>
        <taxon>Viridiplantae</taxon>
        <taxon>Streptophyta</taxon>
        <taxon>Embryophyta</taxon>
        <taxon>Tracheophyta</taxon>
        <taxon>Spermatophyta</taxon>
        <taxon>Magnoliopsida</taxon>
        <taxon>eudicotyledons</taxon>
        <taxon>Gunneridae</taxon>
        <taxon>Pentapetalae</taxon>
        <taxon>rosids</taxon>
        <taxon>malvids</taxon>
        <taxon>Myrtales</taxon>
        <taxon>Lythraceae</taxon>
        <taxon>Punica</taxon>
    </lineage>
</organism>
<accession>A0A2I0JZH5</accession>
<name>A0A2I0JZH5_PUNGR</name>
<dbReference type="Proteomes" id="UP000233551">
    <property type="component" value="Unassembled WGS sequence"/>
</dbReference>
<reference evidence="2 3" key="1">
    <citation type="submission" date="2017-11" db="EMBL/GenBank/DDBJ databases">
        <title>De-novo sequencing of pomegranate (Punica granatum L.) genome.</title>
        <authorList>
            <person name="Akparov Z."/>
            <person name="Amiraslanov A."/>
            <person name="Hajiyeva S."/>
            <person name="Abbasov M."/>
            <person name="Kaur K."/>
            <person name="Hamwieh A."/>
            <person name="Solovyev V."/>
            <person name="Salamov A."/>
            <person name="Braich B."/>
            <person name="Kosarev P."/>
            <person name="Mahmoud A."/>
            <person name="Hajiyev E."/>
            <person name="Babayeva S."/>
            <person name="Izzatullayeva V."/>
            <person name="Mammadov A."/>
            <person name="Mammadov A."/>
            <person name="Sharifova S."/>
            <person name="Ojaghi J."/>
            <person name="Eynullazada K."/>
            <person name="Bayramov B."/>
            <person name="Abdulazimova A."/>
            <person name="Shahmuradov I."/>
        </authorList>
    </citation>
    <scope>NUCLEOTIDE SEQUENCE [LARGE SCALE GENOMIC DNA]</scope>
    <source>
        <strain evidence="3">cv. AG2017</strain>
        <tissue evidence="2">Leaf</tissue>
    </source>
</reference>
<dbReference type="GO" id="GO:0003676">
    <property type="term" value="F:nucleic acid binding"/>
    <property type="evidence" value="ECO:0007669"/>
    <property type="project" value="InterPro"/>
</dbReference>